<dbReference type="Gene3D" id="2.30.30.30">
    <property type="match status" value="1"/>
</dbReference>
<keyword evidence="5" id="KW-0687">Ribonucleoprotein</keyword>
<dbReference type="GO" id="GO:0003735">
    <property type="term" value="F:structural constituent of ribosome"/>
    <property type="evidence" value="ECO:0007669"/>
    <property type="project" value="InterPro"/>
</dbReference>
<dbReference type="PROSITE" id="PS00467">
    <property type="entry name" value="RIBOSOMAL_L2"/>
    <property type="match status" value="1"/>
</dbReference>
<dbReference type="InterPro" id="IPR022669">
    <property type="entry name" value="Ribosomal_uL2_C"/>
</dbReference>
<dbReference type="GO" id="GO:0003723">
    <property type="term" value="F:RNA binding"/>
    <property type="evidence" value="ECO:0007669"/>
    <property type="project" value="InterPro"/>
</dbReference>
<keyword evidence="12" id="KW-1185">Reference proteome</keyword>
<dbReference type="KEGG" id="som:SOMG_04342"/>
<dbReference type="Pfam" id="PF03947">
    <property type="entry name" value="Ribosomal_L2_C"/>
    <property type="match status" value="1"/>
</dbReference>
<dbReference type="NCBIfam" id="TIGR01171">
    <property type="entry name" value="rplB_bact"/>
    <property type="match status" value="1"/>
</dbReference>
<dbReference type="SMART" id="SM01383">
    <property type="entry name" value="Ribosomal_L2"/>
    <property type="match status" value="1"/>
</dbReference>
<dbReference type="InterPro" id="IPR012340">
    <property type="entry name" value="NA-bd_OB-fold"/>
</dbReference>
<dbReference type="SMART" id="SM01382">
    <property type="entry name" value="Ribosomal_L2_C"/>
    <property type="match status" value="1"/>
</dbReference>
<dbReference type="InterPro" id="IPR008991">
    <property type="entry name" value="Translation_prot_SH3-like_sf"/>
</dbReference>
<evidence type="ECO:0000259" key="9">
    <source>
        <dbReference type="SMART" id="SM01382"/>
    </source>
</evidence>
<dbReference type="GeneID" id="80877818"/>
<dbReference type="FunFam" id="2.30.30.30:FF:000001">
    <property type="entry name" value="50S ribosomal protein L2"/>
    <property type="match status" value="1"/>
</dbReference>
<dbReference type="InterPro" id="IPR022671">
    <property type="entry name" value="Ribosomal_uL2_CS"/>
</dbReference>
<dbReference type="SUPFAM" id="SSF50104">
    <property type="entry name" value="Translation proteins SH3-like domain"/>
    <property type="match status" value="1"/>
</dbReference>
<keyword evidence="4" id="KW-0496">Mitochondrion</keyword>
<evidence type="ECO:0000256" key="1">
    <source>
        <dbReference type="ARBA" id="ARBA00004173"/>
    </source>
</evidence>
<evidence type="ECO:0000259" key="10">
    <source>
        <dbReference type="SMART" id="SM01383"/>
    </source>
</evidence>
<reference evidence="11 12" key="1">
    <citation type="journal article" date="2023" name="G3 (Bethesda)">
        <title>A high-quality reference genome for the fission yeast Schizosaccharomyces osmophilus.</title>
        <authorList>
            <person name="Jia G.S."/>
            <person name="Zhang W.C."/>
            <person name="Liang Y."/>
            <person name="Liu X.H."/>
            <person name="Rhind N."/>
            <person name="Pidoux A."/>
            <person name="Brysch-Herzberg M."/>
            <person name="Du L.L."/>
        </authorList>
    </citation>
    <scope>NUCLEOTIDE SEQUENCE [LARGE SCALE GENOMIC DNA]</scope>
    <source>
        <strain evidence="11 12">CBS 15793</strain>
    </source>
</reference>
<dbReference type="InterPro" id="IPR005880">
    <property type="entry name" value="Ribosomal_uL2_bac/org-type"/>
</dbReference>
<dbReference type="GO" id="GO:0016740">
    <property type="term" value="F:transferase activity"/>
    <property type="evidence" value="ECO:0007669"/>
    <property type="project" value="InterPro"/>
</dbReference>
<accession>A0AAE9WFQ0</accession>
<dbReference type="FunFam" id="2.40.50.140:FF:000128">
    <property type="entry name" value="50S ribosomal protein L2"/>
    <property type="match status" value="1"/>
</dbReference>
<protein>
    <recommendedName>
        <fullName evidence="7">Large ribosomal subunit protein uL2m</fullName>
    </recommendedName>
</protein>
<comment type="subcellular location">
    <subcellularLocation>
        <location evidence="1">Mitochondrion</location>
    </subcellularLocation>
</comment>
<comment type="similarity">
    <text evidence="2">Belongs to the universal ribosomal protein uL2 family.</text>
</comment>
<dbReference type="GO" id="GO:0005762">
    <property type="term" value="C:mitochondrial large ribosomal subunit"/>
    <property type="evidence" value="ECO:0007669"/>
    <property type="project" value="TreeGrafter"/>
</dbReference>
<dbReference type="FunFam" id="4.10.950.10:FF:000001">
    <property type="entry name" value="50S ribosomal protein L2"/>
    <property type="match status" value="1"/>
</dbReference>
<evidence type="ECO:0000313" key="12">
    <source>
        <dbReference type="Proteomes" id="UP001212411"/>
    </source>
</evidence>
<feature type="domain" description="Large ribosomal subunit protein uL2 C-terminal" evidence="9">
    <location>
        <begin position="205"/>
        <end position="334"/>
    </location>
</feature>
<dbReference type="PANTHER" id="PTHR13691:SF5">
    <property type="entry name" value="LARGE RIBOSOMAL SUBUNIT PROTEIN UL2M"/>
    <property type="match status" value="1"/>
</dbReference>
<dbReference type="InterPro" id="IPR014722">
    <property type="entry name" value="Rib_uL2_dom2"/>
</dbReference>
<evidence type="ECO:0000256" key="8">
    <source>
        <dbReference type="SAM" id="MobiDB-lite"/>
    </source>
</evidence>
<dbReference type="Gene3D" id="4.10.950.10">
    <property type="entry name" value="Ribosomal protein L2, domain 3"/>
    <property type="match status" value="1"/>
</dbReference>
<evidence type="ECO:0000256" key="2">
    <source>
        <dbReference type="ARBA" id="ARBA00005636"/>
    </source>
</evidence>
<dbReference type="AlphaFoldDB" id="A0AAE9WFQ0"/>
<evidence type="ECO:0000256" key="7">
    <source>
        <dbReference type="ARBA" id="ARBA00069872"/>
    </source>
</evidence>
<feature type="region of interest" description="Disordered" evidence="8">
    <location>
        <begin position="310"/>
        <end position="362"/>
    </location>
</feature>
<organism evidence="11 12">
    <name type="scientific">Schizosaccharomyces osmophilus</name>
    <dbReference type="NCBI Taxonomy" id="2545709"/>
    <lineage>
        <taxon>Eukaryota</taxon>
        <taxon>Fungi</taxon>
        <taxon>Dikarya</taxon>
        <taxon>Ascomycota</taxon>
        <taxon>Taphrinomycotina</taxon>
        <taxon>Schizosaccharomycetes</taxon>
        <taxon>Schizosaccharomycetales</taxon>
        <taxon>Schizosaccharomycetaceae</taxon>
        <taxon>Schizosaccharomyces</taxon>
    </lineage>
</organism>
<dbReference type="Proteomes" id="UP001212411">
    <property type="component" value="Chromosome 3"/>
</dbReference>
<dbReference type="Gene3D" id="2.40.50.140">
    <property type="entry name" value="Nucleic acid-binding proteins"/>
    <property type="match status" value="1"/>
</dbReference>
<dbReference type="InterPro" id="IPR014726">
    <property type="entry name" value="Ribosomal_uL2_dom3"/>
</dbReference>
<dbReference type="SUPFAM" id="SSF50249">
    <property type="entry name" value="Nucleic acid-binding proteins"/>
    <property type="match status" value="1"/>
</dbReference>
<dbReference type="EMBL" id="CP115613">
    <property type="protein sequence ID" value="WBW75566.1"/>
    <property type="molecule type" value="Genomic_DNA"/>
</dbReference>
<dbReference type="GO" id="GO:0032543">
    <property type="term" value="P:mitochondrial translation"/>
    <property type="evidence" value="ECO:0007669"/>
    <property type="project" value="TreeGrafter"/>
</dbReference>
<evidence type="ECO:0000313" key="11">
    <source>
        <dbReference type="EMBL" id="WBW75566.1"/>
    </source>
</evidence>
<keyword evidence="3 11" id="KW-0689">Ribosomal protein</keyword>
<evidence type="ECO:0000256" key="5">
    <source>
        <dbReference type="ARBA" id="ARBA00023274"/>
    </source>
</evidence>
<dbReference type="Pfam" id="PF00181">
    <property type="entry name" value="Ribosomal_L2_N"/>
    <property type="match status" value="1"/>
</dbReference>
<evidence type="ECO:0000256" key="6">
    <source>
        <dbReference type="ARBA" id="ARBA00037226"/>
    </source>
</evidence>
<dbReference type="PANTHER" id="PTHR13691">
    <property type="entry name" value="RIBOSOMAL PROTEIN L2"/>
    <property type="match status" value="1"/>
</dbReference>
<evidence type="ECO:0000256" key="3">
    <source>
        <dbReference type="ARBA" id="ARBA00022980"/>
    </source>
</evidence>
<feature type="domain" description="Large ribosomal subunit protein uL2 RNA-binding" evidence="10">
    <location>
        <begin position="94"/>
        <end position="171"/>
    </location>
</feature>
<sequence length="362" mass="40120">MLRVSQFWGSISPFRSCPRILRYASTAPNGAEFLADNERPIDTSLLFREKTKFQLKKYKPISPGLRHLQRPITENLWKKGPYRPLTEAKRKTGGRNDSGRITVRHIGGGHKQRIRLVDFKRVSPGPCKVLRIEYDPGRSGHIALIESLDEEKRKSYILACDGLQAGDTVESFRNLMALDKDGKLPVLNSTLATELEDGTFASRNLKPGNCFPLRLIPVGTIIHAIGVQPGQKAKLCRSAGSSARLIAFNDKKYAIVRLQSGEERRILATSFATIGTVSNIYWQHRQLGKAGRSRWLGIRPTVRGTAMNACDHPHGGGGGKNIGNKPSQSPTGVLAKGGYKTRKGKNVNKLLVRSRPRGKDKR</sequence>
<gene>
    <name evidence="11" type="primary">rml2</name>
    <name evidence="11" type="ORF">SOMG_04342</name>
</gene>
<name>A0AAE9WFQ0_9SCHI</name>
<proteinExistence type="inferred from homology"/>
<evidence type="ECO:0000256" key="4">
    <source>
        <dbReference type="ARBA" id="ARBA00023128"/>
    </source>
</evidence>
<feature type="compositionally biased region" description="Basic residues" evidence="8">
    <location>
        <begin position="339"/>
        <end position="362"/>
    </location>
</feature>
<comment type="function">
    <text evidence="6">Component of the mitochondrial ribosome (mitoribosome), a dedicated translation machinery responsible for the synthesis of mitochondrial genome-encoded proteins, including at least some of the essential transmembrane subunits of the mitochondrial respiratory chain. The mitoribosomes are attached to the mitochondrial inner membrane and translation products are cotranslationally integrated into the membrane.</text>
</comment>
<dbReference type="InterPro" id="IPR022666">
    <property type="entry name" value="Ribosomal_uL2_RNA-bd_dom"/>
</dbReference>
<dbReference type="RefSeq" id="XP_056039809.1">
    <property type="nucleotide sequence ID" value="XM_056183129.1"/>
</dbReference>
<dbReference type="InterPro" id="IPR002171">
    <property type="entry name" value="Ribosomal_uL2"/>
</dbReference>